<evidence type="ECO:0000256" key="8">
    <source>
        <dbReference type="ARBA" id="ARBA00040545"/>
    </source>
</evidence>
<comment type="subcellular location">
    <subcellularLocation>
        <location evidence="1">Mitochondrion</location>
    </subcellularLocation>
</comment>
<name>A0A670KPJ6_PODMU</name>
<dbReference type="InterPro" id="IPR029045">
    <property type="entry name" value="ClpP/crotonase-like_dom_sf"/>
</dbReference>
<dbReference type="NCBIfam" id="NF006008">
    <property type="entry name" value="PRK08139.1"/>
    <property type="match status" value="1"/>
</dbReference>
<comment type="similarity">
    <text evidence="2">Belongs to the enoyl-CoA hydratase/isomerase family.</text>
</comment>
<reference evidence="9" key="3">
    <citation type="submission" date="2025-09" db="UniProtKB">
        <authorList>
            <consortium name="Ensembl"/>
        </authorList>
    </citation>
    <scope>IDENTIFICATION</scope>
</reference>
<dbReference type="Ensembl" id="ENSPMRT00000039231.1">
    <property type="protein sequence ID" value="ENSPMRP00000037047.1"/>
    <property type="gene ID" value="ENSPMRG00000023852.1"/>
</dbReference>
<gene>
    <name evidence="9" type="primary">ECHDC3</name>
</gene>
<dbReference type="InterPro" id="IPR052377">
    <property type="entry name" value="Mitochondrial_ECH-domain"/>
</dbReference>
<dbReference type="GeneTree" id="ENSGT00940000157926"/>
<dbReference type="Pfam" id="PF00378">
    <property type="entry name" value="ECH_1"/>
    <property type="match status" value="1"/>
</dbReference>
<evidence type="ECO:0000313" key="10">
    <source>
        <dbReference type="Proteomes" id="UP000472272"/>
    </source>
</evidence>
<dbReference type="GO" id="GO:0016836">
    <property type="term" value="F:hydro-lyase activity"/>
    <property type="evidence" value="ECO:0007669"/>
    <property type="project" value="TreeGrafter"/>
</dbReference>
<proteinExistence type="inferred from homology"/>
<dbReference type="GO" id="GO:0006631">
    <property type="term" value="P:fatty acid metabolic process"/>
    <property type="evidence" value="ECO:0007669"/>
    <property type="project" value="UniProtKB-KW"/>
</dbReference>
<reference evidence="9" key="2">
    <citation type="submission" date="2025-08" db="UniProtKB">
        <authorList>
            <consortium name="Ensembl"/>
        </authorList>
    </citation>
    <scope>IDENTIFICATION</scope>
</reference>
<protein>
    <recommendedName>
        <fullName evidence="8">Enoyl-CoA hydratase domain-containing protein 3, mitochondrial</fullName>
    </recommendedName>
</protein>
<dbReference type="SUPFAM" id="SSF52096">
    <property type="entry name" value="ClpP/crotonase"/>
    <property type="match status" value="1"/>
</dbReference>
<dbReference type="OMA" id="CDAQEGM"/>
<dbReference type="Gene3D" id="1.10.12.10">
    <property type="entry name" value="Lyase 2-enoyl-coa Hydratase, Chain A, domain 2"/>
    <property type="match status" value="1"/>
</dbReference>
<dbReference type="Gene3D" id="3.90.226.10">
    <property type="entry name" value="2-enoyl-CoA Hydratase, Chain A, domain 1"/>
    <property type="match status" value="1"/>
</dbReference>
<dbReference type="PANTHER" id="PTHR43602">
    <property type="match status" value="1"/>
</dbReference>
<evidence type="ECO:0000256" key="6">
    <source>
        <dbReference type="ARBA" id="ARBA00023128"/>
    </source>
</evidence>
<dbReference type="GO" id="GO:1900078">
    <property type="term" value="P:positive regulation of cellular response to insulin stimulus"/>
    <property type="evidence" value="ECO:0007669"/>
    <property type="project" value="Ensembl"/>
</dbReference>
<dbReference type="GO" id="GO:0005739">
    <property type="term" value="C:mitochondrion"/>
    <property type="evidence" value="ECO:0007669"/>
    <property type="project" value="UniProtKB-SubCell"/>
</dbReference>
<dbReference type="InterPro" id="IPR014748">
    <property type="entry name" value="Enoyl-CoA_hydra_C"/>
</dbReference>
<organism evidence="9 10">
    <name type="scientific">Podarcis muralis</name>
    <name type="common">Wall lizard</name>
    <name type="synonym">Lacerta muralis</name>
    <dbReference type="NCBI Taxonomy" id="64176"/>
    <lineage>
        <taxon>Eukaryota</taxon>
        <taxon>Metazoa</taxon>
        <taxon>Chordata</taxon>
        <taxon>Craniata</taxon>
        <taxon>Vertebrata</taxon>
        <taxon>Euteleostomi</taxon>
        <taxon>Lepidosauria</taxon>
        <taxon>Squamata</taxon>
        <taxon>Bifurcata</taxon>
        <taxon>Unidentata</taxon>
        <taxon>Episquamata</taxon>
        <taxon>Laterata</taxon>
        <taxon>Lacertibaenia</taxon>
        <taxon>Lacertidae</taxon>
        <taxon>Podarcis</taxon>
    </lineage>
</organism>
<accession>A0A670KPJ6</accession>
<sequence>MVKDWYSILRDLNIYIKNGGGKKSSFRLSFGSRQRSAACRTVSPPPAPPPARTGREVAMAAAAFARGTGLCTAQLPRPLLRTQRIFASGGGAPGRRQHCQQVPAEPRLTRTWQQDGIRNIVLNNPLKRNALSLSMISSLREDILHDIESTDLRVIIISGEGPIFSSGHDLKELAFEKGEKHHREVFETCSEVMTLLPKLPVPVIAKVNGLATAAGCQLVASCDVAVASEKSRFATPGVNVGLFCSTPGVAVGRSLPRKVAMEMLLTGEPMTAQEALLHGLISRVVPEDKLEDETLRIARRICESSRPVVALGKATFYKQMEQDVGTAYRTASRVMVENLALQDGQEGIKAFVSKRKPAWSHS</sequence>
<keyword evidence="6" id="KW-0496">Mitochondrion</keyword>
<dbReference type="Proteomes" id="UP000472272">
    <property type="component" value="Chromosome 10"/>
</dbReference>
<keyword evidence="5" id="KW-0443">Lipid metabolism</keyword>
<keyword evidence="3" id="KW-0276">Fatty acid metabolism</keyword>
<dbReference type="AlphaFoldDB" id="A0A670KPJ6"/>
<evidence type="ECO:0000256" key="5">
    <source>
        <dbReference type="ARBA" id="ARBA00023098"/>
    </source>
</evidence>
<dbReference type="InterPro" id="IPR001753">
    <property type="entry name" value="Enoyl-CoA_hydra/iso"/>
</dbReference>
<comment type="function">
    <text evidence="7">May play a role in fatty acid biosynthesis and insulin sensitivity.</text>
</comment>
<evidence type="ECO:0000256" key="3">
    <source>
        <dbReference type="ARBA" id="ARBA00022832"/>
    </source>
</evidence>
<keyword evidence="10" id="KW-1185">Reference proteome</keyword>
<evidence type="ECO:0000256" key="1">
    <source>
        <dbReference type="ARBA" id="ARBA00004173"/>
    </source>
</evidence>
<evidence type="ECO:0000313" key="9">
    <source>
        <dbReference type="Ensembl" id="ENSPMRP00000037047.1"/>
    </source>
</evidence>
<evidence type="ECO:0000256" key="4">
    <source>
        <dbReference type="ARBA" id="ARBA00022946"/>
    </source>
</evidence>
<evidence type="ECO:0000256" key="7">
    <source>
        <dbReference type="ARBA" id="ARBA00037410"/>
    </source>
</evidence>
<reference evidence="9 10" key="1">
    <citation type="journal article" date="2019" name="Proc. Natl. Acad. Sci. U.S.A.">
        <title>Regulatory changes in pterin and carotenoid genes underlie balanced color polymorphisms in the wall lizard.</title>
        <authorList>
            <person name="Andrade P."/>
            <person name="Pinho C."/>
            <person name="Perez I de Lanuza G."/>
            <person name="Afonso S."/>
            <person name="Brejcha J."/>
            <person name="Rubin C.J."/>
            <person name="Wallerman O."/>
            <person name="Pereira P."/>
            <person name="Sabatino S.J."/>
            <person name="Bellati A."/>
            <person name="Pellitteri-Rosa D."/>
            <person name="Bosakova Z."/>
            <person name="Bunikis I."/>
            <person name="Carretero M.A."/>
            <person name="Feiner N."/>
            <person name="Marsik P."/>
            <person name="Pauperio F."/>
            <person name="Salvi D."/>
            <person name="Soler L."/>
            <person name="While G.M."/>
            <person name="Uller T."/>
            <person name="Font E."/>
            <person name="Andersson L."/>
            <person name="Carneiro M."/>
        </authorList>
    </citation>
    <scope>NUCLEOTIDE SEQUENCE</scope>
</reference>
<dbReference type="CDD" id="cd06558">
    <property type="entry name" value="crotonase-like"/>
    <property type="match status" value="1"/>
</dbReference>
<evidence type="ECO:0000256" key="2">
    <source>
        <dbReference type="ARBA" id="ARBA00005254"/>
    </source>
</evidence>
<keyword evidence="4" id="KW-0809">Transit peptide</keyword>
<dbReference type="PANTHER" id="PTHR43602:SF1">
    <property type="entry name" value="ENOYL-COA HYDRATASE DOMAIN-CONTAINING PROTEIN 3, MITOCHONDRIAL"/>
    <property type="match status" value="1"/>
</dbReference>